<dbReference type="InterPro" id="IPR011009">
    <property type="entry name" value="Kinase-like_dom_sf"/>
</dbReference>
<sequence length="248" mass="28401">MDWKVILPAVLGGIAFTGIMNLLVAVFYFTSKYNKLKMGFRHTTMRKATDNFDEAGSARAVYRVTLHSAGKDDGVTTCVEVAVKKFTRDENRCYDGFLAEVDIINRLRHRNIVPLGCTFSLFNGWCYEKGELLLIYEYKPNGSLDHHLFPNKEHQGRILGWTTRYGISVDVAAGLHYVYREHEHMVLQRDIKASNIMLDSTFHGRHQSQQHLHECHHHWEETSSSDALAASAIIRRKARAESVDLYCL</sequence>
<dbReference type="GO" id="GO:0005524">
    <property type="term" value="F:ATP binding"/>
    <property type="evidence" value="ECO:0007669"/>
    <property type="project" value="UniProtKB-KW"/>
</dbReference>
<organism evidence="3">
    <name type="scientific">Zea mays</name>
    <name type="common">Maize</name>
    <dbReference type="NCBI Taxonomy" id="4577"/>
    <lineage>
        <taxon>Eukaryota</taxon>
        <taxon>Viridiplantae</taxon>
        <taxon>Streptophyta</taxon>
        <taxon>Embryophyta</taxon>
        <taxon>Tracheophyta</taxon>
        <taxon>Spermatophyta</taxon>
        <taxon>Magnoliopsida</taxon>
        <taxon>Liliopsida</taxon>
        <taxon>Poales</taxon>
        <taxon>Poaceae</taxon>
        <taxon>PACMAD clade</taxon>
        <taxon>Panicoideae</taxon>
        <taxon>Andropogonodae</taxon>
        <taxon>Andropogoneae</taxon>
        <taxon>Tripsacinae</taxon>
        <taxon>Zea</taxon>
    </lineage>
</organism>
<dbReference type="Gene3D" id="1.10.510.10">
    <property type="entry name" value="Transferase(Phosphotransferase) domain 1"/>
    <property type="match status" value="1"/>
</dbReference>
<evidence type="ECO:0000313" key="3">
    <source>
        <dbReference type="EMBL" id="ONM18280.1"/>
    </source>
</evidence>
<dbReference type="InParanoid" id="A0A1D6EDB3"/>
<gene>
    <name evidence="3" type="ORF">ZEAMMB73_Zm00001d004074</name>
</gene>
<accession>A0A1D6EDB3</accession>
<keyword evidence="2" id="KW-0067">ATP-binding</keyword>
<dbReference type="InterPro" id="IPR001245">
    <property type="entry name" value="Ser-Thr/Tyr_kinase_cat_dom"/>
</dbReference>
<dbReference type="PROSITE" id="PS50011">
    <property type="entry name" value="PROTEIN_KINASE_DOM"/>
    <property type="match status" value="1"/>
</dbReference>
<dbReference type="InterPro" id="IPR020635">
    <property type="entry name" value="Tyr_kinase_cat_dom"/>
</dbReference>
<dbReference type="InterPro" id="IPR050528">
    <property type="entry name" value="L-type_Lectin-RKs"/>
</dbReference>
<dbReference type="SMART" id="SM00219">
    <property type="entry name" value="TyrKc"/>
    <property type="match status" value="1"/>
</dbReference>
<dbReference type="GO" id="GO:0051707">
    <property type="term" value="P:response to other organism"/>
    <property type="evidence" value="ECO:0007669"/>
    <property type="project" value="UniProtKB-ARBA"/>
</dbReference>
<proteinExistence type="predicted"/>
<keyword evidence="1" id="KW-0547">Nucleotide-binding</keyword>
<dbReference type="STRING" id="4577.A0A1D6EDB3"/>
<protein>
    <submittedName>
        <fullName evidence="3">OSJNBa0027H06.10-like protein</fullName>
    </submittedName>
</protein>
<dbReference type="AlphaFoldDB" id="A0A1D6EDB3"/>
<dbReference type="Gene3D" id="3.30.200.20">
    <property type="entry name" value="Phosphorylase Kinase, domain 1"/>
    <property type="match status" value="1"/>
</dbReference>
<name>A0A1D6EDB3_MAIZE</name>
<evidence type="ECO:0000256" key="1">
    <source>
        <dbReference type="ARBA" id="ARBA00022741"/>
    </source>
</evidence>
<dbReference type="EMBL" id="CM007648">
    <property type="protein sequence ID" value="ONM18280.1"/>
    <property type="molecule type" value="Genomic_DNA"/>
</dbReference>
<dbReference type="GO" id="GO:0004713">
    <property type="term" value="F:protein tyrosine kinase activity"/>
    <property type="evidence" value="ECO:0007669"/>
    <property type="project" value="InterPro"/>
</dbReference>
<dbReference type="InterPro" id="IPR000719">
    <property type="entry name" value="Prot_kinase_dom"/>
</dbReference>
<dbReference type="ExpressionAtlas" id="A0A1D6EDB3">
    <property type="expression patterns" value="baseline and differential"/>
</dbReference>
<dbReference type="SUPFAM" id="SSF56112">
    <property type="entry name" value="Protein kinase-like (PK-like)"/>
    <property type="match status" value="1"/>
</dbReference>
<reference evidence="3" key="1">
    <citation type="submission" date="2015-12" db="EMBL/GenBank/DDBJ databases">
        <title>Update maize B73 reference genome by single molecule sequencing technologies.</title>
        <authorList>
            <consortium name="Maize Genome Sequencing Project"/>
            <person name="Ware D."/>
        </authorList>
    </citation>
    <scope>NUCLEOTIDE SEQUENCE [LARGE SCALE GENOMIC DNA]</scope>
    <source>
        <tissue evidence="3">Seedling</tissue>
    </source>
</reference>
<dbReference type="PANTHER" id="PTHR27007">
    <property type="match status" value="1"/>
</dbReference>
<dbReference type="SMR" id="A0A1D6EDB3"/>
<evidence type="ECO:0000256" key="2">
    <source>
        <dbReference type="ARBA" id="ARBA00022840"/>
    </source>
</evidence>
<dbReference type="Pfam" id="PF07714">
    <property type="entry name" value="PK_Tyr_Ser-Thr"/>
    <property type="match status" value="1"/>
</dbReference>